<dbReference type="Gene3D" id="3.30.450.40">
    <property type="match status" value="1"/>
</dbReference>
<sequence length="165" mass="18602">MLAPPLPSNEKERIQFLQELLILDTSPEDRFDILTTYCRSRFNVDIALISLVDQDRQWFKSRSGLDASETPREISFCGYTILSADIMEVHDALKDERFADNPLVTGIPNIRFYAGAPLILANGYCIGTLCIINKEPMRLAAEDKRHLQALAKTVTEEIEATTAIQ</sequence>
<dbReference type="KEGG" id="cvc:BKX93_04910"/>
<reference evidence="2 3" key="1">
    <citation type="submission" date="2016-10" db="EMBL/GenBank/DDBJ databases">
        <title>Chromobacterium muskegensis sp. nov., an insecticidal bacterium isolated from Sphagnum bogs.</title>
        <authorList>
            <person name="Sparks M.E."/>
            <person name="Blackburn M.B."/>
            <person name="Gundersen-Rindal D.E."/>
            <person name="Mitchell A."/>
            <person name="Farrar R."/>
            <person name="Kuhar D."/>
        </authorList>
    </citation>
    <scope>NUCLEOTIDE SEQUENCE [LARGE SCALE GENOMIC DNA]</scope>
    <source>
        <strain evidence="2 3">21-1</strain>
    </source>
</reference>
<dbReference type="SUPFAM" id="SSF55781">
    <property type="entry name" value="GAF domain-like"/>
    <property type="match status" value="1"/>
</dbReference>
<proteinExistence type="predicted"/>
<accession>A0A1D9LDP9</accession>
<gene>
    <name evidence="2" type="ORF">BKX93_04910</name>
</gene>
<evidence type="ECO:0000313" key="2">
    <source>
        <dbReference type="EMBL" id="AOZ49399.1"/>
    </source>
</evidence>
<dbReference type="InterPro" id="IPR003018">
    <property type="entry name" value="GAF"/>
</dbReference>
<name>A0A1D9LDP9_9NEIS</name>
<dbReference type="InterPro" id="IPR029016">
    <property type="entry name" value="GAF-like_dom_sf"/>
</dbReference>
<dbReference type="STRING" id="1108595.BKX93_04910"/>
<dbReference type="PANTHER" id="PTHR43102:SF2">
    <property type="entry name" value="GAF DOMAIN-CONTAINING PROTEIN"/>
    <property type="match status" value="1"/>
</dbReference>
<dbReference type="AlphaFoldDB" id="A0A1D9LDP9"/>
<protein>
    <recommendedName>
        <fullName evidence="1">GAF domain-containing protein</fullName>
    </recommendedName>
</protein>
<evidence type="ECO:0000313" key="3">
    <source>
        <dbReference type="Proteomes" id="UP000178776"/>
    </source>
</evidence>
<dbReference type="Pfam" id="PF01590">
    <property type="entry name" value="GAF"/>
    <property type="match status" value="1"/>
</dbReference>
<dbReference type="Proteomes" id="UP000178776">
    <property type="component" value="Chromosome"/>
</dbReference>
<feature type="domain" description="GAF" evidence="1">
    <location>
        <begin position="26"/>
        <end position="165"/>
    </location>
</feature>
<dbReference type="PANTHER" id="PTHR43102">
    <property type="entry name" value="SLR1143 PROTEIN"/>
    <property type="match status" value="1"/>
</dbReference>
<dbReference type="SMART" id="SM00065">
    <property type="entry name" value="GAF"/>
    <property type="match status" value="1"/>
</dbReference>
<evidence type="ECO:0000259" key="1">
    <source>
        <dbReference type="SMART" id="SM00065"/>
    </source>
</evidence>
<organism evidence="2 3">
    <name type="scientific">Chromobacterium vaccinii</name>
    <dbReference type="NCBI Taxonomy" id="1108595"/>
    <lineage>
        <taxon>Bacteria</taxon>
        <taxon>Pseudomonadati</taxon>
        <taxon>Pseudomonadota</taxon>
        <taxon>Betaproteobacteria</taxon>
        <taxon>Neisseriales</taxon>
        <taxon>Chromobacteriaceae</taxon>
        <taxon>Chromobacterium</taxon>
    </lineage>
</organism>
<dbReference type="EMBL" id="CP017707">
    <property type="protein sequence ID" value="AOZ49399.1"/>
    <property type="molecule type" value="Genomic_DNA"/>
</dbReference>